<gene>
    <name evidence="2" type="ORF">EC580_08470</name>
</gene>
<evidence type="ECO:0000313" key="2">
    <source>
        <dbReference type="EMBL" id="RNF61070.1"/>
    </source>
</evidence>
<reference evidence="2" key="1">
    <citation type="submission" date="2018-10" db="EMBL/GenBank/DDBJ databases">
        <title>Acidithiobacillus sulfuriphilus sp. nov.: an extremely acidophilic sulfur-oxidizing chemolithotroph isolated from a neutral pH environment.</title>
        <authorList>
            <person name="Falagan C."/>
            <person name="Moya-Beltran A."/>
            <person name="Quatrini R."/>
            <person name="Johnson D.B."/>
        </authorList>
    </citation>
    <scope>NUCLEOTIDE SEQUENCE [LARGE SCALE GENOMIC DNA]</scope>
    <source>
        <strain evidence="2">CJ-2</strain>
    </source>
</reference>
<dbReference type="EMBL" id="RIZI01000170">
    <property type="protein sequence ID" value="RNF61070.1"/>
    <property type="molecule type" value="Genomic_DNA"/>
</dbReference>
<feature type="domain" description="Cyclic di-GMP receptor atypical PilZ" evidence="1">
    <location>
        <begin position="40"/>
        <end position="177"/>
    </location>
</feature>
<dbReference type="Pfam" id="PF16823">
    <property type="entry name" value="tPilZ"/>
    <property type="match status" value="1"/>
</dbReference>
<dbReference type="OrthoDB" id="9151696at2"/>
<sequence length="184" mass="20383">MDDFDENPVVLRGNLPLRPAPWPEDESVMTAVMADNWTLLRALLLMDDKAGGGEEEGKEAMGGLETKVDLLLLLVSAGLKGLEPAPPVYPCVLGGQYIRWCCNDPAPFPAVGERCCLALFLRPRIAMPLILPGVMQAGTPGQGGIWCQLHFHLDRHVQESLDRLIFRHHRREVARSRQRTDPVG</sequence>
<dbReference type="RefSeq" id="WP_123104063.1">
    <property type="nucleotide sequence ID" value="NZ_CP127527.1"/>
</dbReference>
<proteinExistence type="predicted"/>
<evidence type="ECO:0000259" key="1">
    <source>
        <dbReference type="Pfam" id="PF16823"/>
    </source>
</evidence>
<protein>
    <recommendedName>
        <fullName evidence="1">Cyclic di-GMP receptor atypical PilZ domain-containing protein</fullName>
    </recommendedName>
</protein>
<comment type="caution">
    <text evidence="2">The sequence shown here is derived from an EMBL/GenBank/DDBJ whole genome shotgun (WGS) entry which is preliminary data.</text>
</comment>
<name>A0A3M8R3C8_9PROT</name>
<dbReference type="AlphaFoldDB" id="A0A3M8R3C8"/>
<dbReference type="InterPro" id="IPR031800">
    <property type="entry name" value="PilZ_atypical"/>
</dbReference>
<accession>A0A3M8R3C8</accession>
<organism evidence="2">
    <name type="scientific">Acidithiobacillus sulfuriphilus</name>
    <dbReference type="NCBI Taxonomy" id="1867749"/>
    <lineage>
        <taxon>Bacteria</taxon>
        <taxon>Pseudomonadati</taxon>
        <taxon>Pseudomonadota</taxon>
        <taxon>Acidithiobacillia</taxon>
        <taxon>Acidithiobacillales</taxon>
        <taxon>Acidithiobacillaceae</taxon>
        <taxon>Acidithiobacillus</taxon>
    </lineage>
</organism>